<evidence type="ECO:0000256" key="1">
    <source>
        <dbReference type="SAM" id="SignalP"/>
    </source>
</evidence>
<dbReference type="Proteomes" id="UP000324611">
    <property type="component" value="Unassembled WGS sequence"/>
</dbReference>
<comment type="caution">
    <text evidence="2">The sequence shown here is derived from an EMBL/GenBank/DDBJ whole genome shotgun (WGS) entry which is preliminary data.</text>
</comment>
<sequence>MKRLSLILITAFAATFAFSTVNAAVKPVKNVVKQLTNTIVGYQIDGNYVYTFSIDASTGNPHPIAAVTVQLLSNGDLLDVISFSGAINVGIHSIISGTANLSFFNENGIQVDKVLSGSLLGGVVGK</sequence>
<evidence type="ECO:0000313" key="2">
    <source>
        <dbReference type="EMBL" id="KAA2241902.1"/>
    </source>
</evidence>
<reference evidence="2 3" key="1">
    <citation type="submission" date="2019-09" db="EMBL/GenBank/DDBJ databases">
        <title>Chitinophaga ginsengihumi sp. nov., isolated from soil of ginseng rhizosphere.</title>
        <authorList>
            <person name="Lee J."/>
        </authorList>
    </citation>
    <scope>NUCLEOTIDE SEQUENCE [LARGE SCALE GENOMIC DNA]</scope>
    <source>
        <strain evidence="2 3">BN140078</strain>
    </source>
</reference>
<keyword evidence="3" id="KW-1185">Reference proteome</keyword>
<proteinExistence type="predicted"/>
<name>A0A5B2VUB8_9BACT</name>
<organism evidence="2 3">
    <name type="scientific">Chitinophaga agrisoli</name>
    <dbReference type="NCBI Taxonomy" id="2607653"/>
    <lineage>
        <taxon>Bacteria</taxon>
        <taxon>Pseudomonadati</taxon>
        <taxon>Bacteroidota</taxon>
        <taxon>Chitinophagia</taxon>
        <taxon>Chitinophagales</taxon>
        <taxon>Chitinophagaceae</taxon>
        <taxon>Chitinophaga</taxon>
    </lineage>
</organism>
<reference evidence="2 3" key="2">
    <citation type="submission" date="2019-09" db="EMBL/GenBank/DDBJ databases">
        <authorList>
            <person name="Jin C."/>
        </authorList>
    </citation>
    <scope>NUCLEOTIDE SEQUENCE [LARGE SCALE GENOMIC DNA]</scope>
    <source>
        <strain evidence="2 3">BN140078</strain>
    </source>
</reference>
<evidence type="ECO:0000313" key="3">
    <source>
        <dbReference type="Proteomes" id="UP000324611"/>
    </source>
</evidence>
<keyword evidence="1" id="KW-0732">Signal</keyword>
<accession>A0A5B2VUB8</accession>
<dbReference type="RefSeq" id="WP_149839408.1">
    <property type="nucleotide sequence ID" value="NZ_VUOC01000003.1"/>
</dbReference>
<dbReference type="EMBL" id="VUOC01000003">
    <property type="protein sequence ID" value="KAA2241902.1"/>
    <property type="molecule type" value="Genomic_DNA"/>
</dbReference>
<gene>
    <name evidence="2" type="ORF">F0L74_18760</name>
</gene>
<feature type="signal peptide" evidence="1">
    <location>
        <begin position="1"/>
        <end position="23"/>
    </location>
</feature>
<protein>
    <submittedName>
        <fullName evidence="2">Uncharacterized protein</fullName>
    </submittedName>
</protein>
<feature type="chain" id="PRO_5023106328" evidence="1">
    <location>
        <begin position="24"/>
        <end position="126"/>
    </location>
</feature>
<dbReference type="AlphaFoldDB" id="A0A5B2VUB8"/>